<dbReference type="SUPFAM" id="SSF53623">
    <property type="entry name" value="MurD-like peptide ligases, catalytic domain"/>
    <property type="match status" value="1"/>
</dbReference>
<dbReference type="Gene3D" id="3.40.1190.10">
    <property type="entry name" value="Mur-like, catalytic domain"/>
    <property type="match status" value="1"/>
</dbReference>
<gene>
    <name evidence="5" type="ORF">BCM14_0819</name>
</gene>
<proteinExistence type="predicted"/>
<evidence type="ECO:0000256" key="3">
    <source>
        <dbReference type="PROSITE-ProRule" id="PRU00409"/>
    </source>
</evidence>
<dbReference type="Gene3D" id="3.30.470.20">
    <property type="entry name" value="ATP-grasp fold, B domain"/>
    <property type="match status" value="2"/>
</dbReference>
<dbReference type="OrthoDB" id="9803907at2"/>
<dbReference type="EMBL" id="PVTV01000011">
    <property type="protein sequence ID" value="PRY99375.1"/>
    <property type="molecule type" value="Genomic_DNA"/>
</dbReference>
<dbReference type="Proteomes" id="UP000238308">
    <property type="component" value="Unassembled WGS sequence"/>
</dbReference>
<keyword evidence="1 3" id="KW-0547">Nucleotide-binding</keyword>
<evidence type="ECO:0000313" key="5">
    <source>
        <dbReference type="EMBL" id="PRY99375.1"/>
    </source>
</evidence>
<dbReference type="InterPro" id="IPR036565">
    <property type="entry name" value="Mur-like_cat_sf"/>
</dbReference>
<reference evidence="5 6" key="1">
    <citation type="submission" date="2018-03" db="EMBL/GenBank/DDBJ databases">
        <title>Genomic Encyclopedia of Type Strains, Phase III (KMG-III): the genomes of soil and plant-associated and newly described type strains.</title>
        <authorList>
            <person name="Whitman W."/>
        </authorList>
    </citation>
    <scope>NUCLEOTIDE SEQUENCE [LARGE SCALE GENOMIC DNA]</scope>
    <source>
        <strain evidence="5 6">MWH-P2sevCIIIb</strain>
    </source>
</reference>
<protein>
    <submittedName>
        <fullName evidence="5">Cyanophycin synthetase</fullName>
    </submittedName>
</protein>
<dbReference type="PROSITE" id="PS50975">
    <property type="entry name" value="ATP_GRASP"/>
    <property type="match status" value="1"/>
</dbReference>
<dbReference type="InterPro" id="IPR044019">
    <property type="entry name" value="Cyanophycin_syn_N"/>
</dbReference>
<dbReference type="InterPro" id="IPR011761">
    <property type="entry name" value="ATP-grasp"/>
</dbReference>
<evidence type="ECO:0000256" key="2">
    <source>
        <dbReference type="ARBA" id="ARBA00022840"/>
    </source>
</evidence>
<dbReference type="Pfam" id="PF02222">
    <property type="entry name" value="ATP-grasp"/>
    <property type="match status" value="1"/>
</dbReference>
<evidence type="ECO:0000313" key="6">
    <source>
        <dbReference type="Proteomes" id="UP000238308"/>
    </source>
</evidence>
<sequence length="722" mass="77932">MNKRDIIIERIAHLRGPNIWTVLYVPVIEAIVDIGDLEDCPSDTVPSVYKRLTAWMPSLIEHRCSPGVRGGFLTRLERGTWPGHILEHVALELQNLAGMKGGFGRTRETSRRGVYKVVITAWNEQVAKAALQAGRDLVMAAYEDRDFDVNTQVEELKDLMETYFLGPSTATIVEAAKDRRIPTIRLSSGNLLQLGYGSRQRRIWTAETEQTGAIAETTSRDKDLTKSLLEACGVPVPSGRAVESAEDAWDAAQDLGMPVVVKPVDGNHGRGVFTNLVSQREVEAAYAVALQEGSGVLVEKFIFGDEHRLLIVGGKMVAAAKGSTAFITGDGKSSVADLIESQINADPRRGRNEDHPLNFIKLDSANRLEIEKQGLTPESIPDEGRIVIIQRSGNVAIDCTDDVHPDVADTAAMAARIVGLNVAGIDLVAQDISKPLKQQSGAIVEVNAGPGLLMHIRPAEGQPRPVGRAIVDHMFAAEESGLIPIVGVCGTEGVDQVTSLLFHLMSLNGWETGMATRSGLQVGRRRISSEDSTNFDQARKLLLNREVQAAVIETTGHEILANGLPYEVCEVGVVTRVEWSEAFQVYDLHNLEDNDDLIKVYRTQVDVVLPTGTAVLNADDSIVASLAAYCEGSVTFYSLDPTHTVVVDHLKQGHRAVIVEQGRVVLAHGASRTALMSIDACPTVSQASTDSTRSAVLAAAAAAWALGMPTELIEAGLISPLV</sequence>
<dbReference type="GO" id="GO:0005737">
    <property type="term" value="C:cytoplasm"/>
    <property type="evidence" value="ECO:0007669"/>
    <property type="project" value="TreeGrafter"/>
</dbReference>
<comment type="caution">
    <text evidence="5">The sequence shown here is derived from an EMBL/GenBank/DDBJ whole genome shotgun (WGS) entry which is preliminary data.</text>
</comment>
<dbReference type="SUPFAM" id="SSF56059">
    <property type="entry name" value="Glutathione synthetase ATP-binding domain-like"/>
    <property type="match status" value="1"/>
</dbReference>
<evidence type="ECO:0000259" key="4">
    <source>
        <dbReference type="PROSITE" id="PS50975"/>
    </source>
</evidence>
<dbReference type="GO" id="GO:0009432">
    <property type="term" value="P:SOS response"/>
    <property type="evidence" value="ECO:0007669"/>
    <property type="project" value="TreeGrafter"/>
</dbReference>
<dbReference type="GO" id="GO:0046872">
    <property type="term" value="F:metal ion binding"/>
    <property type="evidence" value="ECO:0007669"/>
    <property type="project" value="InterPro"/>
</dbReference>
<dbReference type="PANTHER" id="PTHR21621">
    <property type="entry name" value="RIBOSOMAL PROTEIN S6 MODIFICATION PROTEIN"/>
    <property type="match status" value="1"/>
</dbReference>
<dbReference type="AlphaFoldDB" id="A0A2T0XKC3"/>
<dbReference type="GO" id="GO:0018169">
    <property type="term" value="F:ribosomal S6-glutamic acid ligase activity"/>
    <property type="evidence" value="ECO:0007669"/>
    <property type="project" value="TreeGrafter"/>
</dbReference>
<feature type="domain" description="ATP-grasp" evidence="4">
    <location>
        <begin position="226"/>
        <end position="479"/>
    </location>
</feature>
<accession>A0A2T0XKC3</accession>
<organism evidence="5 6">
    <name type="scientific">Jezberella montanilacus</name>
    <dbReference type="NCBI Taxonomy" id="323426"/>
    <lineage>
        <taxon>Bacteria</taxon>
        <taxon>Pseudomonadati</taxon>
        <taxon>Pseudomonadota</taxon>
        <taxon>Betaproteobacteria</taxon>
        <taxon>Burkholderiales</taxon>
        <taxon>Alcaligenaceae</taxon>
        <taxon>Jezberella</taxon>
    </lineage>
</organism>
<dbReference type="GO" id="GO:0005524">
    <property type="term" value="F:ATP binding"/>
    <property type="evidence" value="ECO:0007669"/>
    <property type="project" value="UniProtKB-UniRule"/>
</dbReference>
<dbReference type="Pfam" id="PF18921">
    <property type="entry name" value="Cyanophycin_syn"/>
    <property type="match status" value="1"/>
</dbReference>
<keyword evidence="6" id="KW-1185">Reference proteome</keyword>
<keyword evidence="2 3" id="KW-0067">ATP-binding</keyword>
<evidence type="ECO:0000256" key="1">
    <source>
        <dbReference type="ARBA" id="ARBA00022741"/>
    </source>
</evidence>
<dbReference type="NCBIfam" id="NF010623">
    <property type="entry name" value="PRK14016.1"/>
    <property type="match status" value="1"/>
</dbReference>
<dbReference type="PANTHER" id="PTHR21621:SF0">
    <property type="entry name" value="BETA-CITRYLGLUTAMATE SYNTHASE B-RELATED"/>
    <property type="match status" value="1"/>
</dbReference>
<dbReference type="InterPro" id="IPR011810">
    <property type="entry name" value="Cya_phycin_syn"/>
</dbReference>
<name>A0A2T0XKC3_9BURK</name>
<dbReference type="InterPro" id="IPR003135">
    <property type="entry name" value="ATP-grasp_carboxylate-amine"/>
</dbReference>
<dbReference type="NCBIfam" id="TIGR02068">
    <property type="entry name" value="cya_phycin_syn"/>
    <property type="match status" value="1"/>
</dbReference>